<keyword evidence="4" id="KW-1185">Reference proteome</keyword>
<dbReference type="AlphaFoldDB" id="A0AAQ3SAZ4"/>
<feature type="region of interest" description="Disordered" evidence="2">
    <location>
        <begin position="303"/>
        <end position="341"/>
    </location>
</feature>
<keyword evidence="1" id="KW-0175">Coiled coil</keyword>
<feature type="compositionally biased region" description="Polar residues" evidence="2">
    <location>
        <begin position="304"/>
        <end position="314"/>
    </location>
</feature>
<feature type="region of interest" description="Disordered" evidence="2">
    <location>
        <begin position="231"/>
        <end position="263"/>
    </location>
</feature>
<dbReference type="Proteomes" id="UP001374535">
    <property type="component" value="Chromosome 1"/>
</dbReference>
<dbReference type="EMBL" id="CP144700">
    <property type="protein sequence ID" value="WVZ22908.1"/>
    <property type="molecule type" value="Genomic_DNA"/>
</dbReference>
<proteinExistence type="predicted"/>
<sequence length="542" mass="59767">MAGTEWLEKLSQGCEEHCLPLPCGYKWGCTLGPTVVPRVESGADEAGAFRTVWRAGRTVKVGQSGASPVRIRCSPSKFSKPGALIIYYPYSANLAGRDCHYDHLNKNRSVQGDGVAGRVSLSFMHDRTLFKPFSESFKNFKTRYFKVMIWESGRSEFFDEANVLMFPFYLTQNPRRISAFAISRMNPKEHDVVRVINDLSRRLKAHSFIDCLKYEDFDQIAFGYTSLPPPRKTSWTTSSHRQKGPDGSKGVEGPSGTSSRAASNTGVAANIQGQVTVAVPTPEINIPDATTTAGPDPIQVFVLEQSSDTPTESTAPLERKRKSREADNCRESRPSPALPAGIFDPSFDAVAHSSLRVGPSQRAVIEGMSRDEMLSAALELTIHGAMMTLSVREFDIRQSGPDVDRQLYEEKKAGDALRAKLEALALDHQGCAERQKQLQADLDEARHQLVTAKEGLKTSHARGETLAEDANKLKMEVRSERLSANLLAANTENSRLTAELVKANESITLLDTNQTTFLLKVDPLSVGFDIVDSLESVPNRFK</sequence>
<gene>
    <name evidence="3" type="ORF">V8G54_001452</name>
</gene>
<evidence type="ECO:0000256" key="2">
    <source>
        <dbReference type="SAM" id="MobiDB-lite"/>
    </source>
</evidence>
<evidence type="ECO:0000313" key="3">
    <source>
        <dbReference type="EMBL" id="WVZ22908.1"/>
    </source>
</evidence>
<protein>
    <submittedName>
        <fullName evidence="3">Uncharacterized protein</fullName>
    </submittedName>
</protein>
<evidence type="ECO:0000313" key="4">
    <source>
        <dbReference type="Proteomes" id="UP001374535"/>
    </source>
</evidence>
<reference evidence="3 4" key="1">
    <citation type="journal article" date="2023" name="Life. Sci Alliance">
        <title>Evolutionary insights into 3D genome organization and epigenetic landscape of Vigna mungo.</title>
        <authorList>
            <person name="Junaid A."/>
            <person name="Singh B."/>
            <person name="Bhatia S."/>
        </authorList>
    </citation>
    <scope>NUCLEOTIDE SEQUENCE [LARGE SCALE GENOMIC DNA]</scope>
    <source>
        <strain evidence="3">Urdbean</strain>
    </source>
</reference>
<name>A0AAQ3SAZ4_VIGMU</name>
<feature type="compositionally biased region" description="Basic and acidic residues" evidence="2">
    <location>
        <begin position="324"/>
        <end position="333"/>
    </location>
</feature>
<accession>A0AAQ3SAZ4</accession>
<evidence type="ECO:0000256" key="1">
    <source>
        <dbReference type="SAM" id="Coils"/>
    </source>
</evidence>
<feature type="coiled-coil region" evidence="1">
    <location>
        <begin position="479"/>
        <end position="506"/>
    </location>
</feature>
<organism evidence="3 4">
    <name type="scientific">Vigna mungo</name>
    <name type="common">Black gram</name>
    <name type="synonym">Phaseolus mungo</name>
    <dbReference type="NCBI Taxonomy" id="3915"/>
    <lineage>
        <taxon>Eukaryota</taxon>
        <taxon>Viridiplantae</taxon>
        <taxon>Streptophyta</taxon>
        <taxon>Embryophyta</taxon>
        <taxon>Tracheophyta</taxon>
        <taxon>Spermatophyta</taxon>
        <taxon>Magnoliopsida</taxon>
        <taxon>eudicotyledons</taxon>
        <taxon>Gunneridae</taxon>
        <taxon>Pentapetalae</taxon>
        <taxon>rosids</taxon>
        <taxon>fabids</taxon>
        <taxon>Fabales</taxon>
        <taxon>Fabaceae</taxon>
        <taxon>Papilionoideae</taxon>
        <taxon>50 kb inversion clade</taxon>
        <taxon>NPAAA clade</taxon>
        <taxon>indigoferoid/millettioid clade</taxon>
        <taxon>Phaseoleae</taxon>
        <taxon>Vigna</taxon>
    </lineage>
</organism>